<organism evidence="4">
    <name type="scientific">Melampsora larici-populina (strain 98AG31 / pathotype 3-4-7)</name>
    <name type="common">Poplar leaf rust fungus</name>
    <dbReference type="NCBI Taxonomy" id="747676"/>
    <lineage>
        <taxon>Eukaryota</taxon>
        <taxon>Fungi</taxon>
        <taxon>Dikarya</taxon>
        <taxon>Basidiomycota</taxon>
        <taxon>Pucciniomycotina</taxon>
        <taxon>Pucciniomycetes</taxon>
        <taxon>Pucciniales</taxon>
        <taxon>Melampsoraceae</taxon>
        <taxon>Melampsora</taxon>
    </lineage>
</organism>
<feature type="compositionally biased region" description="Basic and acidic residues" evidence="1">
    <location>
        <begin position="250"/>
        <end position="263"/>
    </location>
</feature>
<feature type="region of interest" description="Disordered" evidence="1">
    <location>
        <begin position="703"/>
        <end position="725"/>
    </location>
</feature>
<feature type="compositionally biased region" description="Acidic residues" evidence="1">
    <location>
        <begin position="923"/>
        <end position="934"/>
    </location>
</feature>
<dbReference type="RefSeq" id="XP_007416856.1">
    <property type="nucleotide sequence ID" value="XM_007416794.1"/>
</dbReference>
<feature type="region of interest" description="Disordered" evidence="1">
    <location>
        <begin position="830"/>
        <end position="877"/>
    </location>
</feature>
<gene>
    <name evidence="3" type="ORF">MELLADRAFT_112285</name>
</gene>
<dbReference type="InParanoid" id="F4S600"/>
<dbReference type="HOGENOM" id="CLU_279671_0_0_1"/>
<dbReference type="VEuPathDB" id="FungiDB:MELLADRAFT_112285"/>
<keyword evidence="2" id="KW-0812">Transmembrane</keyword>
<feature type="compositionally biased region" description="Basic and acidic residues" evidence="1">
    <location>
        <begin position="470"/>
        <end position="487"/>
    </location>
</feature>
<accession>F4S600</accession>
<feature type="region of interest" description="Disordered" evidence="1">
    <location>
        <begin position="909"/>
        <end position="984"/>
    </location>
</feature>
<feature type="region of interest" description="Disordered" evidence="1">
    <location>
        <begin position="250"/>
        <end position="272"/>
    </location>
</feature>
<feature type="compositionally biased region" description="Low complexity" evidence="1">
    <location>
        <begin position="551"/>
        <end position="573"/>
    </location>
</feature>
<feature type="region of interest" description="Disordered" evidence="1">
    <location>
        <begin position="440"/>
        <end position="610"/>
    </location>
</feature>
<reference evidence="4" key="1">
    <citation type="journal article" date="2011" name="Proc. Natl. Acad. Sci. U.S.A.">
        <title>Obligate biotrophy features unraveled by the genomic analysis of rust fungi.</title>
        <authorList>
            <person name="Duplessis S."/>
            <person name="Cuomo C.A."/>
            <person name="Lin Y.-C."/>
            <person name="Aerts A."/>
            <person name="Tisserant E."/>
            <person name="Veneault-Fourrey C."/>
            <person name="Joly D.L."/>
            <person name="Hacquard S."/>
            <person name="Amselem J."/>
            <person name="Cantarel B.L."/>
            <person name="Chiu R."/>
            <person name="Coutinho P.M."/>
            <person name="Feau N."/>
            <person name="Field M."/>
            <person name="Frey P."/>
            <person name="Gelhaye E."/>
            <person name="Goldberg J."/>
            <person name="Grabherr M.G."/>
            <person name="Kodira C.D."/>
            <person name="Kohler A."/>
            <person name="Kuees U."/>
            <person name="Lindquist E.A."/>
            <person name="Lucas S.M."/>
            <person name="Mago R."/>
            <person name="Mauceli E."/>
            <person name="Morin E."/>
            <person name="Murat C."/>
            <person name="Pangilinan J.L."/>
            <person name="Park R."/>
            <person name="Pearson M."/>
            <person name="Quesneville H."/>
            <person name="Rouhier N."/>
            <person name="Sakthikumar S."/>
            <person name="Salamov A.A."/>
            <person name="Schmutz J."/>
            <person name="Selles B."/>
            <person name="Shapiro H."/>
            <person name="Tanguay P."/>
            <person name="Tuskan G.A."/>
            <person name="Henrissat B."/>
            <person name="Van de Peer Y."/>
            <person name="Rouze P."/>
            <person name="Ellis J.G."/>
            <person name="Dodds P.N."/>
            <person name="Schein J.E."/>
            <person name="Zhong S."/>
            <person name="Hamelin R.C."/>
            <person name="Grigoriev I.V."/>
            <person name="Szabo L.J."/>
            <person name="Martin F."/>
        </authorList>
    </citation>
    <scope>NUCLEOTIDE SEQUENCE [LARGE SCALE GENOMIC DNA]</scope>
    <source>
        <strain evidence="4">98AG31 / pathotype 3-4-7</strain>
    </source>
</reference>
<evidence type="ECO:0000313" key="3">
    <source>
        <dbReference type="EMBL" id="EGF99847.1"/>
    </source>
</evidence>
<sequence>MTNRQPLPDWLKLVTLTYQNSDQVTTGLVQLPITYSGAPIPLAWPYTSIDQIQTQTQTLASDAPLPTQVVHFYDGSGPFTVISGTIITDVNSMPKPTGVPNPNPINSNQNTQLSTMTDINIPTNSQSIYPVIISTITVTAPSPPTPNSTNPLIAENDHRQSTPATALIAGFINLLILLVFIVLALLIFLLRRQGRRRRQYDHGSPHHSTEPVQYEFNSALLPQHHHGSQTQHHPLDRLRDQNEWIISDEHKPEQDEKSQEKPTPKPVQQMLRGYESRERKLTAWKRFQVALRHEFNAVLQSFSIESNERQNSPRGPTHYRNPDENQYHNPYHDPSISTNTFTRVKKWWDSVLTPPSSLMSVPHTFKTISESDTSNSEIDIPDQDLHPRLQPTEEAPFIFNKSSTLSPSINTPIENSPSYHNTPQKTLPILDLSALKVIKKSKQSIKPSRSKESSKPSQSKSIKSRSSSHQKPDLDHPPLLEHAHGPSEDEADDGHSISGGLDSPLEHFHPYGLPLHSPSVTRPSNETSTSGTPNARIDSFARRIRPKKNSPRLSPPQLLSSPFQSGSSPRSISYQSGLTPTSSSPGKILVLKKQKRSSGTSDRLRFPLPPVTDHQKEKFVEVLPTGIGSSSGASRTTEDEEILFTGRRKSSISHLAGVSELGVVDTSTQSQRQWTQDGSYVSEDLFYVRPRLATFKDGRWITNTPSDEGKRDHQVGSRSGGDDLDIMITPKGNNYNREMMKSTKEFPSFNENRRTVNRCVSSNWIEGGIGIGIGIGGIKSFFRSSGHRAVSLPIDRPTIEDYSSSFLGHDTKDLKVLNRKLSPLDQLMKKTRKQSQTFKENENRTSKSTITTDDDDDRSVYDDDDDENSFDDDESSRLLSRQSRYSRATLGQRLVVGDDILSLKGSLQKSQNERNLNERFKDSEEETQANDDTEIGLKEEEKVKDKGKDKVIEVGVDREGESDLSSASLYGTPLCRSHHKKSSD</sequence>
<keyword evidence="2" id="KW-0472">Membrane</keyword>
<dbReference type="EMBL" id="GL883153">
    <property type="protein sequence ID" value="EGF99847.1"/>
    <property type="molecule type" value="Genomic_DNA"/>
</dbReference>
<protein>
    <submittedName>
        <fullName evidence="3">Uncharacterized protein</fullName>
    </submittedName>
</protein>
<evidence type="ECO:0000313" key="4">
    <source>
        <dbReference type="Proteomes" id="UP000001072"/>
    </source>
</evidence>
<dbReference type="OrthoDB" id="2507098at2759"/>
<evidence type="ECO:0000256" key="2">
    <source>
        <dbReference type="SAM" id="Phobius"/>
    </source>
</evidence>
<keyword evidence="4" id="KW-1185">Reference proteome</keyword>
<feature type="region of interest" description="Disordered" evidence="1">
    <location>
        <begin position="306"/>
        <end position="335"/>
    </location>
</feature>
<evidence type="ECO:0000256" key="1">
    <source>
        <dbReference type="SAM" id="MobiDB-lite"/>
    </source>
</evidence>
<dbReference type="STRING" id="747676.F4S600"/>
<keyword evidence="2" id="KW-1133">Transmembrane helix</keyword>
<feature type="compositionally biased region" description="Basic and acidic residues" evidence="1">
    <location>
        <begin position="911"/>
        <end position="922"/>
    </location>
</feature>
<feature type="compositionally biased region" description="Basic and acidic residues" evidence="1">
    <location>
        <begin position="935"/>
        <end position="961"/>
    </location>
</feature>
<dbReference type="AlphaFoldDB" id="F4S600"/>
<name>F4S600_MELLP</name>
<dbReference type="KEGG" id="mlr:MELLADRAFT_112285"/>
<dbReference type="Proteomes" id="UP000001072">
    <property type="component" value="Unassembled WGS sequence"/>
</dbReference>
<feature type="transmembrane region" description="Helical" evidence="2">
    <location>
        <begin position="166"/>
        <end position="190"/>
    </location>
</feature>
<feature type="compositionally biased region" description="Polar residues" evidence="1">
    <location>
        <begin position="574"/>
        <end position="585"/>
    </location>
</feature>
<dbReference type="GeneID" id="18924629"/>
<feature type="region of interest" description="Disordered" evidence="1">
    <location>
        <begin position="369"/>
        <end position="388"/>
    </location>
</feature>
<feature type="compositionally biased region" description="Acidic residues" evidence="1">
    <location>
        <begin position="852"/>
        <end position="874"/>
    </location>
</feature>
<feature type="compositionally biased region" description="Polar residues" evidence="1">
    <location>
        <begin position="518"/>
        <end position="533"/>
    </location>
</feature>
<proteinExistence type="predicted"/>